<comment type="similarity">
    <text evidence="1 4">Belongs to the serpin family.</text>
</comment>
<accession>A0ABQ8T1A8</accession>
<protein>
    <recommendedName>
        <fullName evidence="5">Serpin domain-containing protein</fullName>
    </recommendedName>
</protein>
<dbReference type="CDD" id="cd19601">
    <property type="entry name" value="serpin42Da-like"/>
    <property type="match status" value="1"/>
</dbReference>
<dbReference type="SMART" id="SM00093">
    <property type="entry name" value="SERPIN"/>
    <property type="match status" value="1"/>
</dbReference>
<feature type="domain" description="Serpin" evidence="5">
    <location>
        <begin position="28"/>
        <end position="384"/>
    </location>
</feature>
<gene>
    <name evidence="6" type="ORF">ANN_07843</name>
</gene>
<dbReference type="InterPro" id="IPR042178">
    <property type="entry name" value="Serpin_sf_1"/>
</dbReference>
<keyword evidence="2" id="KW-0646">Protease inhibitor</keyword>
<dbReference type="Pfam" id="PF00079">
    <property type="entry name" value="Serpin"/>
    <property type="match status" value="1"/>
</dbReference>
<evidence type="ECO:0000256" key="1">
    <source>
        <dbReference type="ARBA" id="ARBA00009500"/>
    </source>
</evidence>
<evidence type="ECO:0000256" key="2">
    <source>
        <dbReference type="ARBA" id="ARBA00022690"/>
    </source>
</evidence>
<dbReference type="Gene3D" id="3.30.497.10">
    <property type="entry name" value="Antithrombin, subunit I, domain 2"/>
    <property type="match status" value="1"/>
</dbReference>
<dbReference type="InterPro" id="IPR023795">
    <property type="entry name" value="Serpin_CS"/>
</dbReference>
<comment type="caution">
    <text evidence="6">The sequence shown here is derived from an EMBL/GenBank/DDBJ whole genome shotgun (WGS) entry which is preliminary data.</text>
</comment>
<sequence>MSFPLFGAVLQCKKGAELTAAANNKFSLALYHTLDNADNLVASPFSLHAALALTYVGARGTTAQQIAKGLHLPQDKGTVKAGYRQTLGVLRGSTLLEVATRLYLQTGAPVLKEFRKAARKAFLADTKELDFARNTEKARRIINNWVQKRTHSKISNMIAPGILNPLTRLVLINAVYFKAQWLQPFNSDDTKTEPFHVNSTDQVEVPMMHIKSYFNFKNAEDLGAKILELPYEGETASMFILLPNELDGLASLESSLSARDMNSILQDMQAEELNVSLPRFKVESSLDLQSTLENLGMKDMFNIEAADFSGITGSKDIYVSHVLQKAFIEVTELGTEAGASSAVVAEARSWRPPPLEYVADHPFVFLIWEKRLNTTLFMGRFSGPQ</sequence>
<dbReference type="InterPro" id="IPR036186">
    <property type="entry name" value="Serpin_sf"/>
</dbReference>
<dbReference type="Proteomes" id="UP001148838">
    <property type="component" value="Unassembled WGS sequence"/>
</dbReference>
<proteinExistence type="inferred from homology"/>
<keyword evidence="3" id="KW-0722">Serine protease inhibitor</keyword>
<evidence type="ECO:0000313" key="6">
    <source>
        <dbReference type="EMBL" id="KAJ4439715.1"/>
    </source>
</evidence>
<organism evidence="6 7">
    <name type="scientific">Periplaneta americana</name>
    <name type="common">American cockroach</name>
    <name type="synonym">Blatta americana</name>
    <dbReference type="NCBI Taxonomy" id="6978"/>
    <lineage>
        <taxon>Eukaryota</taxon>
        <taxon>Metazoa</taxon>
        <taxon>Ecdysozoa</taxon>
        <taxon>Arthropoda</taxon>
        <taxon>Hexapoda</taxon>
        <taxon>Insecta</taxon>
        <taxon>Pterygota</taxon>
        <taxon>Neoptera</taxon>
        <taxon>Polyneoptera</taxon>
        <taxon>Dictyoptera</taxon>
        <taxon>Blattodea</taxon>
        <taxon>Blattoidea</taxon>
        <taxon>Blattidae</taxon>
        <taxon>Blattinae</taxon>
        <taxon>Periplaneta</taxon>
    </lineage>
</organism>
<dbReference type="EMBL" id="JAJSOF020000017">
    <property type="protein sequence ID" value="KAJ4439715.1"/>
    <property type="molecule type" value="Genomic_DNA"/>
</dbReference>
<dbReference type="InterPro" id="IPR023796">
    <property type="entry name" value="Serpin_dom"/>
</dbReference>
<evidence type="ECO:0000313" key="7">
    <source>
        <dbReference type="Proteomes" id="UP001148838"/>
    </source>
</evidence>
<reference evidence="6 7" key="1">
    <citation type="journal article" date="2022" name="Allergy">
        <title>Genome assembly and annotation of Periplaneta americana reveal a comprehensive cockroach allergen profile.</title>
        <authorList>
            <person name="Wang L."/>
            <person name="Xiong Q."/>
            <person name="Saelim N."/>
            <person name="Wang L."/>
            <person name="Nong W."/>
            <person name="Wan A.T."/>
            <person name="Shi M."/>
            <person name="Liu X."/>
            <person name="Cao Q."/>
            <person name="Hui J.H.L."/>
            <person name="Sookrung N."/>
            <person name="Leung T.F."/>
            <person name="Tungtrongchitr A."/>
            <person name="Tsui S.K.W."/>
        </authorList>
    </citation>
    <scope>NUCLEOTIDE SEQUENCE [LARGE SCALE GENOMIC DNA]</scope>
    <source>
        <strain evidence="6">PWHHKU_190912</strain>
    </source>
</reference>
<name>A0ABQ8T1A8_PERAM</name>
<dbReference type="SUPFAM" id="SSF56574">
    <property type="entry name" value="Serpins"/>
    <property type="match status" value="1"/>
</dbReference>
<dbReference type="PANTHER" id="PTHR11461">
    <property type="entry name" value="SERINE PROTEASE INHIBITOR, SERPIN"/>
    <property type="match status" value="1"/>
</dbReference>
<evidence type="ECO:0000256" key="3">
    <source>
        <dbReference type="ARBA" id="ARBA00022900"/>
    </source>
</evidence>
<dbReference type="PANTHER" id="PTHR11461:SF211">
    <property type="entry name" value="GH10112P-RELATED"/>
    <property type="match status" value="1"/>
</dbReference>
<evidence type="ECO:0000256" key="4">
    <source>
        <dbReference type="RuleBase" id="RU000411"/>
    </source>
</evidence>
<dbReference type="PROSITE" id="PS00284">
    <property type="entry name" value="SERPIN"/>
    <property type="match status" value="1"/>
</dbReference>
<keyword evidence="7" id="KW-1185">Reference proteome</keyword>
<evidence type="ECO:0000259" key="5">
    <source>
        <dbReference type="SMART" id="SM00093"/>
    </source>
</evidence>
<dbReference type="Gene3D" id="2.30.39.10">
    <property type="entry name" value="Alpha-1-antitrypsin, domain 1"/>
    <property type="match status" value="1"/>
</dbReference>
<dbReference type="InterPro" id="IPR000215">
    <property type="entry name" value="Serpin_fam"/>
</dbReference>
<dbReference type="InterPro" id="IPR042185">
    <property type="entry name" value="Serpin_sf_2"/>
</dbReference>